<gene>
    <name evidence="1" type="ORF">H6A60_10445</name>
</gene>
<evidence type="ECO:0000313" key="1">
    <source>
        <dbReference type="EMBL" id="MBM6704894.1"/>
    </source>
</evidence>
<sequence>MTEENRNEGRHTADDAALTGFALLQTPAWEADRFRELLEADWGEKIEAPMPAPGRPWIFPYAGSVVVVGLEAHSLPARIGEDAARSAWPLAEEVAHNHLGAVIVAVVPESASLAENARNFVKVLSSLSKLPNVMGLASAGQIFSPAAFRSAALQIEEAPEMFPASLVIYFGTWQETEGAQPNGCTFGLGRFALPEIEVEPSELDAVAVRALLEAAVRVQMETGKVFKDGDVFAHQGVEYVVHFGPSTGIPGTSTLHLEKH</sequence>
<accession>A0ABS2DU74</accession>
<evidence type="ECO:0008006" key="3">
    <source>
        <dbReference type="Google" id="ProtNLM"/>
    </source>
</evidence>
<dbReference type="RefSeq" id="WP_205104351.1">
    <property type="nucleotide sequence ID" value="NZ_JACJJC010000025.1"/>
</dbReference>
<dbReference type="Proteomes" id="UP000715095">
    <property type="component" value="Unassembled WGS sequence"/>
</dbReference>
<protein>
    <recommendedName>
        <fullName evidence="3">DUF4261 domain-containing protein</fullName>
    </recommendedName>
</protein>
<evidence type="ECO:0000313" key="2">
    <source>
        <dbReference type="Proteomes" id="UP000715095"/>
    </source>
</evidence>
<comment type="caution">
    <text evidence="1">The sequence shown here is derived from an EMBL/GenBank/DDBJ whole genome shotgun (WGS) entry which is preliminary data.</text>
</comment>
<organism evidence="1 2">
    <name type="scientific">Sutterella massiliensis</name>
    <dbReference type="NCBI Taxonomy" id="1816689"/>
    <lineage>
        <taxon>Bacteria</taxon>
        <taxon>Pseudomonadati</taxon>
        <taxon>Pseudomonadota</taxon>
        <taxon>Betaproteobacteria</taxon>
        <taxon>Burkholderiales</taxon>
        <taxon>Sutterellaceae</taxon>
        <taxon>Sutterella</taxon>
    </lineage>
</organism>
<proteinExistence type="predicted"/>
<reference evidence="1 2" key="1">
    <citation type="journal article" date="2021" name="Sci. Rep.">
        <title>The distribution of antibiotic resistance genes in chicken gut microbiota commensals.</title>
        <authorList>
            <person name="Juricova H."/>
            <person name="Matiasovicova J."/>
            <person name="Kubasova T."/>
            <person name="Cejkova D."/>
            <person name="Rychlik I."/>
        </authorList>
    </citation>
    <scope>NUCLEOTIDE SEQUENCE [LARGE SCALE GENOMIC DNA]</scope>
    <source>
        <strain evidence="1 2">An829</strain>
    </source>
</reference>
<keyword evidence="2" id="KW-1185">Reference proteome</keyword>
<name>A0ABS2DU74_9BURK</name>
<dbReference type="EMBL" id="JACJJC010000025">
    <property type="protein sequence ID" value="MBM6704894.1"/>
    <property type="molecule type" value="Genomic_DNA"/>
</dbReference>